<organism evidence="2 3">
    <name type="scientific">Streptomyces kaniharaensis</name>
    <dbReference type="NCBI Taxonomy" id="212423"/>
    <lineage>
        <taxon>Bacteria</taxon>
        <taxon>Bacillati</taxon>
        <taxon>Actinomycetota</taxon>
        <taxon>Actinomycetes</taxon>
        <taxon>Kitasatosporales</taxon>
        <taxon>Streptomycetaceae</taxon>
        <taxon>Streptomyces</taxon>
    </lineage>
</organism>
<proteinExistence type="predicted"/>
<sequence>MAGSTDPTDDPVRLGERLATARAELETARGRVTALEREVTALEERIVAAQSAAALARGGTEGVLRWWSERGRGRDEDHKRTAMRAWMQSVHPSLSWPDFRPGKGPVNINWRVERSSTPEETAAVARELDRIGAAVRAVRSQDVPLAGLHVLVIAPRTGPMRFGDQFPKPCLVVRLQPHGWDLVTPSERPLTLGASQEDFLPLLEQARVAALSLAADA</sequence>
<feature type="coiled-coil region" evidence="1">
    <location>
        <begin position="18"/>
        <end position="52"/>
    </location>
</feature>
<accession>A0A6N7L5L2</accession>
<evidence type="ECO:0000313" key="3">
    <source>
        <dbReference type="Proteomes" id="UP000450000"/>
    </source>
</evidence>
<reference evidence="2 3" key="1">
    <citation type="submission" date="2019-09" db="EMBL/GenBank/DDBJ databases">
        <title>Genome Sequences of Streptomyces kaniharaensis ATCC 21070.</title>
        <authorList>
            <person name="Zhu W."/>
            <person name="De Crecy-Lagard V."/>
            <person name="Richards N.G."/>
        </authorList>
    </citation>
    <scope>NUCLEOTIDE SEQUENCE [LARGE SCALE GENOMIC DNA]</scope>
    <source>
        <strain evidence="2 3">SF-557</strain>
    </source>
</reference>
<dbReference type="EMBL" id="WBOF01000004">
    <property type="protein sequence ID" value="MQS17293.1"/>
    <property type="molecule type" value="Genomic_DNA"/>
</dbReference>
<protein>
    <submittedName>
        <fullName evidence="2">Uncharacterized protein</fullName>
    </submittedName>
</protein>
<keyword evidence="1" id="KW-0175">Coiled coil</keyword>
<comment type="caution">
    <text evidence="2">The sequence shown here is derived from an EMBL/GenBank/DDBJ whole genome shotgun (WGS) entry which is preliminary data.</text>
</comment>
<keyword evidence="3" id="KW-1185">Reference proteome</keyword>
<dbReference type="AlphaFoldDB" id="A0A6N7L5L2"/>
<gene>
    <name evidence="2" type="ORF">F7Q99_35225</name>
</gene>
<evidence type="ECO:0000313" key="2">
    <source>
        <dbReference type="EMBL" id="MQS17293.1"/>
    </source>
</evidence>
<dbReference type="OrthoDB" id="9827221at2"/>
<dbReference type="RefSeq" id="WP_153469913.1">
    <property type="nucleotide sequence ID" value="NZ_WBOF01000004.1"/>
</dbReference>
<name>A0A6N7L5L2_9ACTN</name>
<evidence type="ECO:0000256" key="1">
    <source>
        <dbReference type="SAM" id="Coils"/>
    </source>
</evidence>
<dbReference type="Proteomes" id="UP000450000">
    <property type="component" value="Unassembled WGS sequence"/>
</dbReference>